<dbReference type="InterPro" id="IPR006935">
    <property type="entry name" value="Helicase/UvrB_N"/>
</dbReference>
<dbReference type="SMART" id="SM00490">
    <property type="entry name" value="HELICc"/>
    <property type="match status" value="1"/>
</dbReference>
<dbReference type="Pfam" id="PF04851">
    <property type="entry name" value="ResIII"/>
    <property type="match status" value="1"/>
</dbReference>
<dbReference type="PANTHER" id="PTHR11274">
    <property type="entry name" value="RAD25/XP-B DNA REPAIR HELICASE"/>
    <property type="match status" value="1"/>
</dbReference>
<evidence type="ECO:0000313" key="13">
    <source>
        <dbReference type="Proteomes" id="UP000004509"/>
    </source>
</evidence>
<dbReference type="InterPro" id="IPR027417">
    <property type="entry name" value="P-loop_NTPase"/>
</dbReference>
<evidence type="ECO:0000256" key="7">
    <source>
        <dbReference type="ARBA" id="ARBA00034617"/>
    </source>
</evidence>
<comment type="caution">
    <text evidence="12">The sequence shown here is derived from an EMBL/GenBank/DDBJ whole genome shotgun (WGS) entry which is preliminary data.</text>
</comment>
<accession>C8PRA9</accession>
<keyword evidence="4 12" id="KW-0347">Helicase</keyword>
<dbReference type="PROSITE" id="PS51194">
    <property type="entry name" value="HELICASE_CTER"/>
    <property type="match status" value="1"/>
</dbReference>
<dbReference type="InterPro" id="IPR032830">
    <property type="entry name" value="XPB/Ssl2_N"/>
</dbReference>
<evidence type="ECO:0000259" key="10">
    <source>
        <dbReference type="PROSITE" id="PS51192"/>
    </source>
</evidence>
<dbReference type="SUPFAM" id="SSF52540">
    <property type="entry name" value="P-loop containing nucleoside triphosphate hydrolases"/>
    <property type="match status" value="1"/>
</dbReference>
<keyword evidence="5" id="KW-0067">ATP-binding</keyword>
<dbReference type="Pfam" id="PF13625">
    <property type="entry name" value="Helicase_C_3"/>
    <property type="match status" value="1"/>
</dbReference>
<name>C8PRA9_9SPIR</name>
<organism evidence="12 13">
    <name type="scientific">Treponema vincentii ATCC 35580</name>
    <dbReference type="NCBI Taxonomy" id="596324"/>
    <lineage>
        <taxon>Bacteria</taxon>
        <taxon>Pseudomonadati</taxon>
        <taxon>Spirochaetota</taxon>
        <taxon>Spirochaetia</taxon>
        <taxon>Spirochaetales</taxon>
        <taxon>Treponemataceae</taxon>
        <taxon>Treponema</taxon>
    </lineage>
</organism>
<protein>
    <recommendedName>
        <fullName evidence="8">DNA 3'-5' helicase</fullName>
        <ecNumber evidence="8">5.6.2.4</ecNumber>
    </recommendedName>
</protein>
<feature type="domain" description="Helicase C-terminal" evidence="11">
    <location>
        <begin position="459"/>
        <end position="608"/>
    </location>
</feature>
<comment type="similarity">
    <text evidence="1">Belongs to the helicase family. RAD25/XPB subfamily.</text>
</comment>
<dbReference type="InterPro" id="IPR050615">
    <property type="entry name" value="ATP-dep_DNA_Helicase"/>
</dbReference>
<dbReference type="InterPro" id="IPR032438">
    <property type="entry name" value="ERCC3_RAD25_C"/>
</dbReference>
<reference evidence="12 13" key="1">
    <citation type="submission" date="2009-07" db="EMBL/GenBank/DDBJ databases">
        <authorList>
            <person name="Madupu R."/>
            <person name="Sebastian Y."/>
            <person name="Durkin A.S."/>
            <person name="Torralba M."/>
            <person name="Methe B."/>
            <person name="Sutton G.G."/>
            <person name="Strausberg R.L."/>
            <person name="Nelson K.E."/>
        </authorList>
    </citation>
    <scope>NUCLEOTIDE SEQUENCE [LARGE SCALE GENOMIC DNA]</scope>
    <source>
        <strain evidence="12 13">ATCC 35580</strain>
    </source>
</reference>
<keyword evidence="3" id="KW-0378">Hydrolase</keyword>
<dbReference type="CDD" id="cd18789">
    <property type="entry name" value="SF2_C_XPB"/>
    <property type="match status" value="1"/>
</dbReference>
<evidence type="ECO:0000256" key="3">
    <source>
        <dbReference type="ARBA" id="ARBA00022801"/>
    </source>
</evidence>
<dbReference type="Pfam" id="PF16203">
    <property type="entry name" value="ERCC3_RAD25_C"/>
    <property type="match status" value="1"/>
</dbReference>
<dbReference type="GO" id="GO:0043138">
    <property type="term" value="F:3'-5' DNA helicase activity"/>
    <property type="evidence" value="ECO:0007669"/>
    <property type="project" value="UniProtKB-EC"/>
</dbReference>
<evidence type="ECO:0000259" key="11">
    <source>
        <dbReference type="PROSITE" id="PS51194"/>
    </source>
</evidence>
<dbReference type="PROSITE" id="PS51192">
    <property type="entry name" value="HELICASE_ATP_BIND_1"/>
    <property type="match status" value="1"/>
</dbReference>
<feature type="domain" description="Helicase ATP-binding" evidence="10">
    <location>
        <begin position="257"/>
        <end position="404"/>
    </location>
</feature>
<dbReference type="EC" id="5.6.2.4" evidence="8"/>
<dbReference type="Gene3D" id="3.40.50.300">
    <property type="entry name" value="P-loop containing nucleotide triphosphate hydrolases"/>
    <property type="match status" value="2"/>
</dbReference>
<evidence type="ECO:0000256" key="4">
    <source>
        <dbReference type="ARBA" id="ARBA00022806"/>
    </source>
</evidence>
<evidence type="ECO:0000313" key="12">
    <source>
        <dbReference type="EMBL" id="EEV20034.1"/>
    </source>
</evidence>
<evidence type="ECO:0000256" key="1">
    <source>
        <dbReference type="ARBA" id="ARBA00006637"/>
    </source>
</evidence>
<dbReference type="eggNOG" id="COG1061">
    <property type="taxonomic scope" value="Bacteria"/>
</dbReference>
<dbReference type="CDD" id="cd18029">
    <property type="entry name" value="DEXHc_XPB"/>
    <property type="match status" value="1"/>
</dbReference>
<dbReference type="GO" id="GO:0003677">
    <property type="term" value="F:DNA binding"/>
    <property type="evidence" value="ECO:0007669"/>
    <property type="project" value="InterPro"/>
</dbReference>
<dbReference type="STRING" id="596324.TREVI0001_0800"/>
<evidence type="ECO:0000256" key="2">
    <source>
        <dbReference type="ARBA" id="ARBA00022741"/>
    </source>
</evidence>
<dbReference type="InterPro" id="IPR014001">
    <property type="entry name" value="Helicase_ATP-bd"/>
</dbReference>
<dbReference type="PANTHER" id="PTHR11274:SF0">
    <property type="entry name" value="GENERAL TRANSCRIPTION AND DNA REPAIR FACTOR IIH HELICASE SUBUNIT XPB"/>
    <property type="match status" value="1"/>
</dbReference>
<dbReference type="PRINTS" id="PR00851">
    <property type="entry name" value="XRODRMPGMNTB"/>
</dbReference>
<dbReference type="NCBIfam" id="NF045503">
    <property type="entry name" value="repair_heli_XPB"/>
    <property type="match status" value="1"/>
</dbReference>
<dbReference type="AlphaFoldDB" id="C8PRA9"/>
<evidence type="ECO:0000256" key="9">
    <source>
        <dbReference type="ARBA" id="ARBA00048988"/>
    </source>
</evidence>
<evidence type="ECO:0000256" key="8">
    <source>
        <dbReference type="ARBA" id="ARBA00034808"/>
    </source>
</evidence>
<keyword evidence="2" id="KW-0547">Nucleotide-binding</keyword>
<comment type="catalytic activity">
    <reaction evidence="7">
        <text>Couples ATP hydrolysis with the unwinding of duplex DNA by translocating in the 3'-5' direction.</text>
        <dbReference type="EC" id="5.6.2.4"/>
    </reaction>
</comment>
<evidence type="ECO:0000256" key="5">
    <source>
        <dbReference type="ARBA" id="ARBA00022840"/>
    </source>
</evidence>
<sequence>MLTVKFAGQTCGLYVHVPRTNATVSKADTLFNCCILRKDGVKLSVMPASLKPLIIQGDRSILLDVHAPEATDARFALIPFAELEKSPEHLHTYRLTGLSLWNAASAGFTAEKITDTLKRFSRFDIPPAVLGWVEETFSRYGKIKLTECEDGSFLYLTTESERIYRELKASPKLTKYLIAAEKPLSFLIALLNRGTVKQALLKMGWPVRDEVPLKDGAPLTVALRTQAKKGKDFIIRDYQREAAEAFTGNKGPGTGFGTIVLPCGAGKTIVGMLVMSMLNTDTLILTTNTAAVHQWKRELIDKTELDPDSIGIYSSETKEIKPVTVATYQILTWRPDIEAEFPHFKLFRERNWGLIIYDEVHLLPAPVFRITAELQVIRRLGLTATLIREDGCEGDVFSLVGPKRYDVPWKELEEKGWIAHAYCTEIRIPLPVSKEIEYAAAPLREKHRIASENEAKNDIVRQLLARHTDDQILIIGQYITQLKKIADAVHAPLITGKTPNAEREVLYDAFRAGDISVLVVSKVANFAIDLPDASVAIQISGTFGSRQEEAQRLGRILRPKERDSFFYTLVTRHSVEEECADHRQKFLAEQGYAYSLITDADLAADTALPCRSLQ</sequence>
<evidence type="ECO:0000256" key="6">
    <source>
        <dbReference type="ARBA" id="ARBA00023235"/>
    </source>
</evidence>
<dbReference type="GO" id="GO:0016787">
    <property type="term" value="F:hydrolase activity"/>
    <property type="evidence" value="ECO:0007669"/>
    <property type="project" value="UniProtKB-KW"/>
</dbReference>
<dbReference type="InterPro" id="IPR001650">
    <property type="entry name" value="Helicase_C-like"/>
</dbReference>
<dbReference type="GO" id="GO:0005524">
    <property type="term" value="F:ATP binding"/>
    <property type="evidence" value="ECO:0007669"/>
    <property type="project" value="UniProtKB-KW"/>
</dbReference>
<keyword evidence="6" id="KW-0413">Isomerase</keyword>
<dbReference type="SMART" id="SM00487">
    <property type="entry name" value="DEXDc"/>
    <property type="match status" value="1"/>
</dbReference>
<proteinExistence type="inferred from homology"/>
<comment type="catalytic activity">
    <reaction evidence="9">
        <text>ATP + H2O = ADP + phosphate + H(+)</text>
        <dbReference type="Rhea" id="RHEA:13065"/>
        <dbReference type="ChEBI" id="CHEBI:15377"/>
        <dbReference type="ChEBI" id="CHEBI:15378"/>
        <dbReference type="ChEBI" id="CHEBI:30616"/>
        <dbReference type="ChEBI" id="CHEBI:43474"/>
        <dbReference type="ChEBI" id="CHEBI:456216"/>
        <dbReference type="EC" id="5.6.2.4"/>
    </reaction>
</comment>
<dbReference type="EMBL" id="ACYH01000041">
    <property type="protein sequence ID" value="EEV20034.1"/>
    <property type="molecule type" value="Genomic_DNA"/>
</dbReference>
<gene>
    <name evidence="12" type="ORF">TREVI0001_0800</name>
</gene>
<dbReference type="Proteomes" id="UP000004509">
    <property type="component" value="Unassembled WGS sequence"/>
</dbReference>